<dbReference type="Pfam" id="PF02568">
    <property type="entry name" value="ThiI"/>
    <property type="match status" value="1"/>
</dbReference>
<dbReference type="GO" id="GO:0005524">
    <property type="term" value="F:ATP binding"/>
    <property type="evidence" value="ECO:0007669"/>
    <property type="project" value="UniProtKB-UniRule"/>
</dbReference>
<name>A0A1H9V7V6_9BACI</name>
<dbReference type="SMART" id="SM00981">
    <property type="entry name" value="THUMP"/>
    <property type="match status" value="1"/>
</dbReference>
<comment type="function">
    <text evidence="12 19">Catalyzes the ATP-dependent transfer of a sulfur to tRNA to produce 4-thiouridine in position 8 of tRNAs, which functions as a near-UV photosensor. Also catalyzes the transfer of sulfur to the sulfur carrier protein ThiS, forming ThiS-thiocarboxylate. This is a step in the synthesis of thiazole, in the thiamine biosynthesis pathway. The sulfur is donated as persulfide by IscS.</text>
</comment>
<sequence length="403" mass="45333">MKYDFMLIRYAELAIKGKNRKKFEQILEKNIRQALKPFDGAKTSRSFGRIFIELNGHEEEKIAEAIKPVYGIYSFSPAVRSESNEKAMQENALWMLNDAFGEQHGTFKVSVRRTDKTYPVSSQEMNHVIGGYLLRNLTDKSVDVHDPDVEVNVEIREDATYILCKRYEGMKGLPVGSSGKSLLMLSGGLDSPVAGIYALKKGVTLEAVHFHSPPYTNDRAKKKAEDLARVMTRYGGRIKLHTVSFTEIQKAIRQQIPDNYEITVTRRFMLRIAEKIAEETGAKAVVTGESLGQVASQTLESMHAINAVTAFPVLRPLLTAEKLDIVEDAKKFGTHDISTRPYDDCCTIFLPSESKTKPKPEKAARYESWLDIEQFVAEAVSAREIQIIDAKDSGINEEISELF</sequence>
<feature type="binding site" evidence="19">
    <location>
        <position position="297"/>
    </location>
    <ligand>
        <name>ATP</name>
        <dbReference type="ChEBI" id="CHEBI:30616"/>
    </ligand>
</feature>
<evidence type="ECO:0000256" key="11">
    <source>
        <dbReference type="ARBA" id="ARBA00052330"/>
    </source>
</evidence>
<keyword evidence="6 19" id="KW-0547">Nucleotide-binding</keyword>
<dbReference type="Gene3D" id="3.40.50.620">
    <property type="entry name" value="HUPs"/>
    <property type="match status" value="1"/>
</dbReference>
<evidence type="ECO:0000256" key="13">
    <source>
        <dbReference type="ARBA" id="ARBA00061472"/>
    </source>
</evidence>
<dbReference type="GO" id="GO:0000049">
    <property type="term" value="F:tRNA binding"/>
    <property type="evidence" value="ECO:0007669"/>
    <property type="project" value="UniProtKB-UniRule"/>
</dbReference>
<evidence type="ECO:0000256" key="15">
    <source>
        <dbReference type="ARBA" id="ARBA00071867"/>
    </source>
</evidence>
<keyword evidence="22" id="KW-1185">Reference proteome</keyword>
<dbReference type="InterPro" id="IPR004114">
    <property type="entry name" value="THUMP_dom"/>
</dbReference>
<evidence type="ECO:0000256" key="9">
    <source>
        <dbReference type="ARBA" id="ARBA00022977"/>
    </source>
</evidence>
<feature type="binding site" evidence="19">
    <location>
        <position position="288"/>
    </location>
    <ligand>
        <name>ATP</name>
        <dbReference type="ChEBI" id="CHEBI:30616"/>
    </ligand>
</feature>
<evidence type="ECO:0000256" key="1">
    <source>
        <dbReference type="ARBA" id="ARBA00004496"/>
    </source>
</evidence>
<dbReference type="FunFam" id="3.40.50.620:FF:000053">
    <property type="entry name" value="Probable tRNA sulfurtransferase"/>
    <property type="match status" value="1"/>
</dbReference>
<organism evidence="21 22">
    <name type="scientific">Salisediminibacterium halotolerans</name>
    <dbReference type="NCBI Taxonomy" id="517425"/>
    <lineage>
        <taxon>Bacteria</taxon>
        <taxon>Bacillati</taxon>
        <taxon>Bacillota</taxon>
        <taxon>Bacilli</taxon>
        <taxon>Bacillales</taxon>
        <taxon>Bacillaceae</taxon>
        <taxon>Salisediminibacterium</taxon>
    </lineage>
</organism>
<dbReference type="STRING" id="1464123.SAMN05444126_11829"/>
<feature type="binding site" evidence="19">
    <location>
        <position position="266"/>
    </location>
    <ligand>
        <name>ATP</name>
        <dbReference type="ChEBI" id="CHEBI:30616"/>
    </ligand>
</feature>
<dbReference type="AlphaFoldDB" id="A0A1H9V7V6"/>
<keyword evidence="7 19" id="KW-0067">ATP-binding</keyword>
<protein>
    <recommendedName>
        <fullName evidence="15 19">Probable tRNA sulfurtransferase</fullName>
        <ecNumber evidence="14 19">2.8.1.4</ecNumber>
    </recommendedName>
    <alternativeName>
        <fullName evidence="16 19">Sulfur carrier protein ThiS sulfurtransferase</fullName>
    </alternativeName>
    <alternativeName>
        <fullName evidence="17 19">Thiamine biosynthesis protein ThiI</fullName>
    </alternativeName>
    <alternativeName>
        <fullName evidence="18 19">tRNA 4-thiouridine synthase</fullName>
    </alternativeName>
</protein>
<comment type="catalytic activity">
    <reaction evidence="10 19">
        <text>[ThiI sulfur-carrier protein]-S-sulfanyl-L-cysteine + a uridine in tRNA + 2 reduced [2Fe-2S]-[ferredoxin] + ATP + H(+) = [ThiI sulfur-carrier protein]-L-cysteine + a 4-thiouridine in tRNA + 2 oxidized [2Fe-2S]-[ferredoxin] + AMP + diphosphate</text>
        <dbReference type="Rhea" id="RHEA:24176"/>
        <dbReference type="Rhea" id="RHEA-COMP:10000"/>
        <dbReference type="Rhea" id="RHEA-COMP:10001"/>
        <dbReference type="Rhea" id="RHEA-COMP:13337"/>
        <dbReference type="Rhea" id="RHEA-COMP:13338"/>
        <dbReference type="Rhea" id="RHEA-COMP:13339"/>
        <dbReference type="Rhea" id="RHEA-COMP:13340"/>
        <dbReference type="ChEBI" id="CHEBI:15378"/>
        <dbReference type="ChEBI" id="CHEBI:29950"/>
        <dbReference type="ChEBI" id="CHEBI:30616"/>
        <dbReference type="ChEBI" id="CHEBI:33019"/>
        <dbReference type="ChEBI" id="CHEBI:33737"/>
        <dbReference type="ChEBI" id="CHEBI:33738"/>
        <dbReference type="ChEBI" id="CHEBI:61963"/>
        <dbReference type="ChEBI" id="CHEBI:65315"/>
        <dbReference type="ChEBI" id="CHEBI:136798"/>
        <dbReference type="ChEBI" id="CHEBI:456215"/>
        <dbReference type="EC" id="2.8.1.4"/>
    </reaction>
</comment>
<dbReference type="GO" id="GO:0009229">
    <property type="term" value="P:thiamine diphosphate biosynthetic process"/>
    <property type="evidence" value="ECO:0007669"/>
    <property type="project" value="UniProtKB-UniRule"/>
</dbReference>
<evidence type="ECO:0000256" key="16">
    <source>
        <dbReference type="ARBA" id="ARBA00075337"/>
    </source>
</evidence>
<dbReference type="NCBIfam" id="TIGR00342">
    <property type="entry name" value="tRNA uracil 4-sulfurtransferase ThiI"/>
    <property type="match status" value="1"/>
</dbReference>
<dbReference type="EC" id="2.8.1.4" evidence="14 19"/>
<comment type="subcellular location">
    <subcellularLocation>
        <location evidence="1 19">Cytoplasm</location>
    </subcellularLocation>
</comment>
<dbReference type="InterPro" id="IPR014729">
    <property type="entry name" value="Rossmann-like_a/b/a_fold"/>
</dbReference>
<evidence type="ECO:0000313" key="22">
    <source>
        <dbReference type="Proteomes" id="UP000199318"/>
    </source>
</evidence>
<dbReference type="PROSITE" id="PS51165">
    <property type="entry name" value="THUMP"/>
    <property type="match status" value="1"/>
</dbReference>
<dbReference type="Pfam" id="PF22025">
    <property type="entry name" value="ThiI_fer"/>
    <property type="match status" value="1"/>
</dbReference>
<keyword evidence="3 19" id="KW-0963">Cytoplasm</keyword>
<feature type="binding site" evidence="19">
    <location>
        <begin position="209"/>
        <end position="210"/>
    </location>
    <ligand>
        <name>ATP</name>
        <dbReference type="ChEBI" id="CHEBI:30616"/>
    </ligand>
</feature>
<feature type="binding site" evidence="19">
    <location>
        <begin position="184"/>
        <end position="185"/>
    </location>
    <ligand>
        <name>ATP</name>
        <dbReference type="ChEBI" id="CHEBI:30616"/>
    </ligand>
</feature>
<dbReference type="Gene3D" id="3.30.2130.30">
    <property type="match status" value="1"/>
</dbReference>
<evidence type="ECO:0000256" key="18">
    <source>
        <dbReference type="ARBA" id="ARBA00080570"/>
    </source>
</evidence>
<dbReference type="PANTHER" id="PTHR43209">
    <property type="entry name" value="TRNA SULFURTRANSFERASE"/>
    <property type="match status" value="1"/>
</dbReference>
<comment type="catalytic activity">
    <reaction evidence="11 19">
        <text>[ThiS sulfur-carrier protein]-C-terminal Gly-Gly-AMP + S-sulfanyl-L-cysteinyl-[cysteine desulfurase] + AH2 = [ThiS sulfur-carrier protein]-C-terminal-Gly-aminoethanethioate + L-cysteinyl-[cysteine desulfurase] + A + AMP + 2 H(+)</text>
        <dbReference type="Rhea" id="RHEA:43340"/>
        <dbReference type="Rhea" id="RHEA-COMP:12157"/>
        <dbReference type="Rhea" id="RHEA-COMP:12158"/>
        <dbReference type="Rhea" id="RHEA-COMP:12910"/>
        <dbReference type="Rhea" id="RHEA-COMP:19908"/>
        <dbReference type="ChEBI" id="CHEBI:13193"/>
        <dbReference type="ChEBI" id="CHEBI:15378"/>
        <dbReference type="ChEBI" id="CHEBI:17499"/>
        <dbReference type="ChEBI" id="CHEBI:29950"/>
        <dbReference type="ChEBI" id="CHEBI:61963"/>
        <dbReference type="ChEBI" id="CHEBI:90618"/>
        <dbReference type="ChEBI" id="CHEBI:232372"/>
        <dbReference type="ChEBI" id="CHEBI:456215"/>
    </reaction>
</comment>
<dbReference type="InterPro" id="IPR049962">
    <property type="entry name" value="THUMP_ThiI"/>
</dbReference>
<dbReference type="CDD" id="cd01712">
    <property type="entry name" value="PPase_ThiI"/>
    <property type="match status" value="1"/>
</dbReference>
<dbReference type="InterPro" id="IPR049961">
    <property type="entry name" value="ThiI_N"/>
</dbReference>
<dbReference type="GO" id="GO:0002937">
    <property type="term" value="P:tRNA 4-thiouridine biosynthesis"/>
    <property type="evidence" value="ECO:0007669"/>
    <property type="project" value="TreeGrafter"/>
</dbReference>
<reference evidence="22" key="1">
    <citation type="submission" date="2016-10" db="EMBL/GenBank/DDBJ databases">
        <authorList>
            <person name="de Groot N.N."/>
        </authorList>
    </citation>
    <scope>NUCLEOTIDE SEQUENCE [LARGE SCALE GENOMIC DNA]</scope>
    <source>
        <strain evidence="22">10nlg</strain>
    </source>
</reference>
<dbReference type="PANTHER" id="PTHR43209:SF1">
    <property type="entry name" value="TRNA SULFURTRANSFERASE"/>
    <property type="match status" value="1"/>
</dbReference>
<proteinExistence type="inferred from homology"/>
<evidence type="ECO:0000256" key="8">
    <source>
        <dbReference type="ARBA" id="ARBA00022884"/>
    </source>
</evidence>
<dbReference type="GO" id="GO:0140741">
    <property type="term" value="F:tRNA-uracil-4 sulfurtransferase activity"/>
    <property type="evidence" value="ECO:0007669"/>
    <property type="project" value="UniProtKB-EC"/>
</dbReference>
<gene>
    <name evidence="19" type="primary">thiI</name>
    <name evidence="21" type="ORF">SAMN05444126_11829</name>
</gene>
<keyword evidence="9 19" id="KW-0784">Thiamine biosynthesis</keyword>
<dbReference type="Proteomes" id="UP000199318">
    <property type="component" value="Unassembled WGS sequence"/>
</dbReference>
<dbReference type="GO" id="GO:0004810">
    <property type="term" value="F:CCA tRNA nucleotidyltransferase activity"/>
    <property type="evidence" value="ECO:0007669"/>
    <property type="project" value="InterPro"/>
</dbReference>
<dbReference type="OrthoDB" id="9773948at2"/>
<dbReference type="InterPro" id="IPR020536">
    <property type="entry name" value="ThiI_AANH"/>
</dbReference>
<dbReference type="InterPro" id="IPR003720">
    <property type="entry name" value="tRNA_STrfase"/>
</dbReference>
<dbReference type="HAMAP" id="MF_00021">
    <property type="entry name" value="ThiI"/>
    <property type="match status" value="1"/>
</dbReference>
<evidence type="ECO:0000256" key="14">
    <source>
        <dbReference type="ARBA" id="ARBA00066827"/>
    </source>
</evidence>
<comment type="pathway">
    <text evidence="2 19">Cofactor biosynthesis; thiamine diphosphate biosynthesis.</text>
</comment>
<keyword evidence="8 19" id="KW-0694">RNA-binding</keyword>
<evidence type="ECO:0000256" key="7">
    <source>
        <dbReference type="ARBA" id="ARBA00022840"/>
    </source>
</evidence>
<keyword evidence="5 19" id="KW-0808">Transferase</keyword>
<dbReference type="GO" id="GO:0052837">
    <property type="term" value="P:thiazole biosynthetic process"/>
    <property type="evidence" value="ECO:0007669"/>
    <property type="project" value="TreeGrafter"/>
</dbReference>
<evidence type="ECO:0000256" key="19">
    <source>
        <dbReference type="HAMAP-Rule" id="MF_00021"/>
    </source>
</evidence>
<feature type="domain" description="THUMP" evidence="20">
    <location>
        <begin position="60"/>
        <end position="166"/>
    </location>
</feature>
<dbReference type="GO" id="GO:0009228">
    <property type="term" value="P:thiamine biosynthetic process"/>
    <property type="evidence" value="ECO:0007669"/>
    <property type="project" value="UniProtKB-KW"/>
</dbReference>
<accession>A0A1H9V7V6</accession>
<comment type="caution">
    <text evidence="21">The sequence shown here is derived from an EMBL/GenBank/DDBJ whole genome shotgun (WGS) entry which is preliminary data.</text>
</comment>
<evidence type="ECO:0000256" key="2">
    <source>
        <dbReference type="ARBA" id="ARBA00004948"/>
    </source>
</evidence>
<dbReference type="InterPro" id="IPR050102">
    <property type="entry name" value="tRNA_sulfurtransferase_ThiI"/>
</dbReference>
<dbReference type="Pfam" id="PF02926">
    <property type="entry name" value="THUMP"/>
    <property type="match status" value="1"/>
</dbReference>
<dbReference type="InterPro" id="IPR054173">
    <property type="entry name" value="ThiI_fer"/>
</dbReference>
<dbReference type="EMBL" id="FOGV01000018">
    <property type="protein sequence ID" value="SES17343.1"/>
    <property type="molecule type" value="Genomic_DNA"/>
</dbReference>
<dbReference type="SUPFAM" id="SSF143437">
    <property type="entry name" value="THUMP domain-like"/>
    <property type="match status" value="1"/>
</dbReference>
<dbReference type="SUPFAM" id="SSF52402">
    <property type="entry name" value="Adenine nucleotide alpha hydrolases-like"/>
    <property type="match status" value="1"/>
</dbReference>
<evidence type="ECO:0000313" key="21">
    <source>
        <dbReference type="EMBL" id="SES17343.1"/>
    </source>
</evidence>
<evidence type="ECO:0000256" key="12">
    <source>
        <dbReference type="ARBA" id="ARBA00058382"/>
    </source>
</evidence>
<dbReference type="UniPathway" id="UPA00060"/>
<dbReference type="CDD" id="cd11716">
    <property type="entry name" value="THUMP_ThiI"/>
    <property type="match status" value="1"/>
</dbReference>
<evidence type="ECO:0000256" key="3">
    <source>
        <dbReference type="ARBA" id="ARBA00022490"/>
    </source>
</evidence>
<evidence type="ECO:0000259" key="20">
    <source>
        <dbReference type="PROSITE" id="PS51165"/>
    </source>
</evidence>
<evidence type="ECO:0000256" key="17">
    <source>
        <dbReference type="ARBA" id="ARBA00077849"/>
    </source>
</evidence>
<evidence type="ECO:0000256" key="10">
    <source>
        <dbReference type="ARBA" id="ARBA00050570"/>
    </source>
</evidence>
<dbReference type="RefSeq" id="WP_093073497.1">
    <property type="nucleotide sequence ID" value="NZ_FOGV01000018.1"/>
</dbReference>
<evidence type="ECO:0000256" key="6">
    <source>
        <dbReference type="ARBA" id="ARBA00022741"/>
    </source>
</evidence>
<evidence type="ECO:0000256" key="5">
    <source>
        <dbReference type="ARBA" id="ARBA00022679"/>
    </source>
</evidence>
<keyword evidence="4 19" id="KW-0820">tRNA-binding</keyword>
<comment type="similarity">
    <text evidence="13 19">Belongs to the ThiI family.</text>
</comment>
<dbReference type="GO" id="GO:0005829">
    <property type="term" value="C:cytosol"/>
    <property type="evidence" value="ECO:0007669"/>
    <property type="project" value="TreeGrafter"/>
</dbReference>
<evidence type="ECO:0000256" key="4">
    <source>
        <dbReference type="ARBA" id="ARBA00022555"/>
    </source>
</evidence>